<dbReference type="SMART" id="SM00297">
    <property type="entry name" value="BROMO"/>
    <property type="match status" value="1"/>
</dbReference>
<name>A0A3S3PER2_9ACAR</name>
<protein>
    <recommendedName>
        <fullName evidence="4">Bromo domain-containing protein</fullName>
    </recommendedName>
</protein>
<keyword evidence="1 2" id="KW-0103">Bromodomain</keyword>
<accession>A0A3S3PER2</accession>
<sequence>MDSSLVNGIFNEINGFERTLAENGERKIQLFKYFQGLIDAGFNVCALLSSYFCIEIHRLNIQQSETSKNILKLGLELSKFFIDGYWFEDSKRVLLSCLSLPSKIGKLIDPFAFDCHVKLLQVYNSLHELEESEHLVNKLKQIISTQKLECKKEEYNVSDAYLQFSKYYFVCSGKRDQAYKWCEKALSKLDGANFLLIDILCHFSRICIEKKKMTKANEFIKQALSEAKNMFNFDESNLSCDDSLIQPKVVELLLNYGFYLESSGEAGKANTVYDCSSKLATKIFSDKCETKTSNLLVKIAHQEFTKFRSIEHISNEQNSTDHPRQSIENFSSELQTSNDVDLSKTLQKQLDSWEQKCLAVINNLFHIPDSKPFRLPVDTISFPKYLQVVKDPIDLTTIKTRLSNKSYKVPHEVLSDIGLIVRNSRLFYGEDSPTHQMARKMKALLNTKMKPVFKQYKIMKRKLSKKMNKTNKQEAELLNDDIQINEHEDENHKIDSTSLEPKEIKQQESTPCVSSCSKMDIQ</sequence>
<dbReference type="STRING" id="1965070.A0A3S3PER2"/>
<dbReference type="SUPFAM" id="SSF48452">
    <property type="entry name" value="TPR-like"/>
    <property type="match status" value="1"/>
</dbReference>
<dbReference type="GO" id="GO:0031462">
    <property type="term" value="C:Cul2-RING ubiquitin ligase complex"/>
    <property type="evidence" value="ECO:0007669"/>
    <property type="project" value="TreeGrafter"/>
</dbReference>
<feature type="region of interest" description="Disordered" evidence="3">
    <location>
        <begin position="480"/>
        <end position="522"/>
    </location>
</feature>
<evidence type="ECO:0000313" key="6">
    <source>
        <dbReference type="Proteomes" id="UP000285301"/>
    </source>
</evidence>
<dbReference type="SUPFAM" id="SSF47370">
    <property type="entry name" value="Bromodomain"/>
    <property type="match status" value="1"/>
</dbReference>
<dbReference type="Gene3D" id="1.20.920.10">
    <property type="entry name" value="Bromodomain-like"/>
    <property type="match status" value="1"/>
</dbReference>
<dbReference type="InterPro" id="IPR036427">
    <property type="entry name" value="Bromodomain-like_sf"/>
</dbReference>
<dbReference type="InterPro" id="IPR011990">
    <property type="entry name" value="TPR-like_helical_dom_sf"/>
</dbReference>
<dbReference type="Gene3D" id="1.25.40.10">
    <property type="entry name" value="Tetratricopeptide repeat domain"/>
    <property type="match status" value="1"/>
</dbReference>
<gene>
    <name evidence="5" type="ORF">B4U79_17021</name>
</gene>
<evidence type="ECO:0000259" key="4">
    <source>
        <dbReference type="PROSITE" id="PS50014"/>
    </source>
</evidence>
<feature type="domain" description="Bromo" evidence="4">
    <location>
        <begin position="365"/>
        <end position="435"/>
    </location>
</feature>
<dbReference type="PANTHER" id="PTHR46575">
    <property type="entry name" value="AMYLOID PROTEIN-BINDING PROTEIN 2"/>
    <property type="match status" value="1"/>
</dbReference>
<dbReference type="GO" id="GO:0043161">
    <property type="term" value="P:proteasome-mediated ubiquitin-dependent protein catabolic process"/>
    <property type="evidence" value="ECO:0007669"/>
    <property type="project" value="TreeGrafter"/>
</dbReference>
<evidence type="ECO:0000256" key="2">
    <source>
        <dbReference type="PROSITE-ProRule" id="PRU00035"/>
    </source>
</evidence>
<dbReference type="PROSITE" id="PS50014">
    <property type="entry name" value="BROMODOMAIN_2"/>
    <property type="match status" value="1"/>
</dbReference>
<keyword evidence="6" id="KW-1185">Reference proteome</keyword>
<feature type="compositionally biased region" description="Polar residues" evidence="3">
    <location>
        <begin position="507"/>
        <end position="522"/>
    </location>
</feature>
<evidence type="ECO:0000256" key="1">
    <source>
        <dbReference type="ARBA" id="ARBA00023117"/>
    </source>
</evidence>
<reference evidence="5 6" key="1">
    <citation type="journal article" date="2018" name="Gigascience">
        <title>Genomes of trombidid mites reveal novel predicted allergens and laterally-transferred genes associated with secondary metabolism.</title>
        <authorList>
            <person name="Dong X."/>
            <person name="Chaisiri K."/>
            <person name="Xia D."/>
            <person name="Armstrong S.D."/>
            <person name="Fang Y."/>
            <person name="Donnelly M.J."/>
            <person name="Kadowaki T."/>
            <person name="McGarry J.W."/>
            <person name="Darby A.C."/>
            <person name="Makepeace B.L."/>
        </authorList>
    </citation>
    <scope>NUCLEOTIDE SEQUENCE [LARGE SCALE GENOMIC DNA]</scope>
    <source>
        <strain evidence="5">UoL-WK</strain>
    </source>
</reference>
<dbReference type="PRINTS" id="PR00503">
    <property type="entry name" value="BROMODOMAIN"/>
</dbReference>
<dbReference type="GO" id="GO:0006886">
    <property type="term" value="P:intracellular protein transport"/>
    <property type="evidence" value="ECO:0007669"/>
    <property type="project" value="InterPro"/>
</dbReference>
<dbReference type="GO" id="GO:1990756">
    <property type="term" value="F:ubiquitin-like ligase-substrate adaptor activity"/>
    <property type="evidence" value="ECO:0007669"/>
    <property type="project" value="TreeGrafter"/>
</dbReference>
<dbReference type="Proteomes" id="UP000285301">
    <property type="component" value="Unassembled WGS sequence"/>
</dbReference>
<feature type="compositionally biased region" description="Basic and acidic residues" evidence="3">
    <location>
        <begin position="484"/>
        <end position="506"/>
    </location>
</feature>
<dbReference type="InterPro" id="IPR001487">
    <property type="entry name" value="Bromodomain"/>
</dbReference>
<evidence type="ECO:0000256" key="3">
    <source>
        <dbReference type="SAM" id="MobiDB-lite"/>
    </source>
</evidence>
<proteinExistence type="predicted"/>
<dbReference type="Pfam" id="PF00439">
    <property type="entry name" value="Bromodomain"/>
    <property type="match status" value="1"/>
</dbReference>
<dbReference type="InterPro" id="IPR042476">
    <property type="entry name" value="APPBP2"/>
</dbReference>
<dbReference type="AlphaFoldDB" id="A0A3S3PER2"/>
<comment type="caution">
    <text evidence="5">The sequence shown here is derived from an EMBL/GenBank/DDBJ whole genome shotgun (WGS) entry which is preliminary data.</text>
</comment>
<evidence type="ECO:0000313" key="5">
    <source>
        <dbReference type="EMBL" id="RWR99477.1"/>
    </source>
</evidence>
<dbReference type="OrthoDB" id="5752at2759"/>
<dbReference type="PANTHER" id="PTHR46575:SF1">
    <property type="entry name" value="AMYLOID PROTEIN-BINDING PROTEIN 2"/>
    <property type="match status" value="1"/>
</dbReference>
<organism evidence="5 6">
    <name type="scientific">Dinothrombium tinctorium</name>
    <dbReference type="NCBI Taxonomy" id="1965070"/>
    <lineage>
        <taxon>Eukaryota</taxon>
        <taxon>Metazoa</taxon>
        <taxon>Ecdysozoa</taxon>
        <taxon>Arthropoda</taxon>
        <taxon>Chelicerata</taxon>
        <taxon>Arachnida</taxon>
        <taxon>Acari</taxon>
        <taxon>Acariformes</taxon>
        <taxon>Trombidiformes</taxon>
        <taxon>Prostigmata</taxon>
        <taxon>Anystina</taxon>
        <taxon>Parasitengona</taxon>
        <taxon>Trombidioidea</taxon>
        <taxon>Trombidiidae</taxon>
        <taxon>Dinothrombium</taxon>
    </lineage>
</organism>
<dbReference type="EMBL" id="NCKU01014989">
    <property type="protein sequence ID" value="RWR99477.1"/>
    <property type="molecule type" value="Genomic_DNA"/>
</dbReference>